<feature type="signal peptide" evidence="1">
    <location>
        <begin position="1"/>
        <end position="20"/>
    </location>
</feature>
<evidence type="ECO:0000313" key="2">
    <source>
        <dbReference type="EMBL" id="KAF4609508.1"/>
    </source>
</evidence>
<dbReference type="AlphaFoldDB" id="A0A8H4VHP7"/>
<sequence length="218" mass="24238">MSASLIILVFSSLLPRKIKTSPRCPFPSMSQVSVPTMQDSPDMPDATHPLAVEELEPGLLYAVLTYRGELASWNWAFFVPNPAVSPIGTSGTIFHVVDNDSVGLWKFEVESKDVISSPLVVAILRLANVEFLGGYEDIVGKDSLLPMFKTVAIPTQASTEFSSRTWFLEAICVLHDCGVVQCDDAWLLEREIRRCAFTAMDKYLENKGWTAYRSEHCS</sequence>
<name>A0A8H4VHP7_9AGAR</name>
<proteinExistence type="predicted"/>
<protein>
    <submittedName>
        <fullName evidence="2">Uncharacterized protein</fullName>
    </submittedName>
</protein>
<accession>A0A8H4VHP7</accession>
<comment type="caution">
    <text evidence="2">The sequence shown here is derived from an EMBL/GenBank/DDBJ whole genome shotgun (WGS) entry which is preliminary data.</text>
</comment>
<reference evidence="2 3" key="1">
    <citation type="submission" date="2019-12" db="EMBL/GenBank/DDBJ databases">
        <authorList>
            <person name="Floudas D."/>
            <person name="Bentzer J."/>
            <person name="Ahren D."/>
            <person name="Johansson T."/>
            <person name="Persson P."/>
            <person name="Tunlid A."/>
        </authorList>
    </citation>
    <scope>NUCLEOTIDE SEQUENCE [LARGE SCALE GENOMIC DNA]</scope>
    <source>
        <strain evidence="2 3">CBS 102.39</strain>
    </source>
</reference>
<feature type="chain" id="PRO_5034643566" evidence="1">
    <location>
        <begin position="21"/>
        <end position="218"/>
    </location>
</feature>
<organism evidence="2 3">
    <name type="scientific">Agrocybe pediades</name>
    <dbReference type="NCBI Taxonomy" id="84607"/>
    <lineage>
        <taxon>Eukaryota</taxon>
        <taxon>Fungi</taxon>
        <taxon>Dikarya</taxon>
        <taxon>Basidiomycota</taxon>
        <taxon>Agaricomycotina</taxon>
        <taxon>Agaricomycetes</taxon>
        <taxon>Agaricomycetidae</taxon>
        <taxon>Agaricales</taxon>
        <taxon>Agaricineae</taxon>
        <taxon>Strophariaceae</taxon>
        <taxon>Agrocybe</taxon>
    </lineage>
</organism>
<keyword evidence="1" id="KW-0732">Signal</keyword>
<evidence type="ECO:0000256" key="1">
    <source>
        <dbReference type="SAM" id="SignalP"/>
    </source>
</evidence>
<dbReference type="Proteomes" id="UP000521872">
    <property type="component" value="Unassembled WGS sequence"/>
</dbReference>
<dbReference type="EMBL" id="JAACJL010000061">
    <property type="protein sequence ID" value="KAF4609508.1"/>
    <property type="molecule type" value="Genomic_DNA"/>
</dbReference>
<keyword evidence="3" id="KW-1185">Reference proteome</keyword>
<gene>
    <name evidence="2" type="ORF">D9613_012293</name>
</gene>
<evidence type="ECO:0000313" key="3">
    <source>
        <dbReference type="Proteomes" id="UP000521872"/>
    </source>
</evidence>